<dbReference type="PROSITE" id="PS51747">
    <property type="entry name" value="CYT_DCMP_DEAMINASES_2"/>
    <property type="match status" value="1"/>
</dbReference>
<evidence type="ECO:0000313" key="10">
    <source>
        <dbReference type="EMBL" id="OEY94645.1"/>
    </source>
</evidence>
<dbReference type="HAMAP" id="MF_00972">
    <property type="entry name" value="tRNA_aden_deaminase"/>
    <property type="match status" value="1"/>
</dbReference>
<reference evidence="10 11" key="1">
    <citation type="submission" date="2016-09" db="EMBL/GenBank/DDBJ databases">
        <authorList>
            <person name="Capua I."/>
            <person name="De Benedictis P."/>
            <person name="Joannis T."/>
            <person name="Lombin L.H."/>
            <person name="Cattoli G."/>
        </authorList>
    </citation>
    <scope>NUCLEOTIDE SEQUENCE [LARGE SCALE GENOMIC DNA]</scope>
    <source>
        <strain evidence="10 11">ANC 4671</strain>
    </source>
</reference>
<keyword evidence="5 8" id="KW-0378">Hydrolase</keyword>
<dbReference type="OrthoDB" id="9802676at2"/>
<dbReference type="SUPFAM" id="SSF53927">
    <property type="entry name" value="Cytidine deaminase-like"/>
    <property type="match status" value="1"/>
</dbReference>
<comment type="caution">
    <text evidence="10">The sequence shown here is derived from an EMBL/GenBank/DDBJ whole genome shotgun (WGS) entry which is preliminary data.</text>
</comment>
<evidence type="ECO:0000313" key="11">
    <source>
        <dbReference type="Proteomes" id="UP000185895"/>
    </source>
</evidence>
<comment type="catalytic activity">
    <reaction evidence="7 8">
        <text>adenosine(34) in tRNA + H2O + H(+) = inosine(34) in tRNA + NH4(+)</text>
        <dbReference type="Rhea" id="RHEA:43168"/>
        <dbReference type="Rhea" id="RHEA-COMP:10373"/>
        <dbReference type="Rhea" id="RHEA-COMP:10374"/>
        <dbReference type="ChEBI" id="CHEBI:15377"/>
        <dbReference type="ChEBI" id="CHEBI:15378"/>
        <dbReference type="ChEBI" id="CHEBI:28938"/>
        <dbReference type="ChEBI" id="CHEBI:74411"/>
        <dbReference type="ChEBI" id="CHEBI:82852"/>
        <dbReference type="EC" id="3.5.4.33"/>
    </reaction>
</comment>
<dbReference type="Pfam" id="PF00383">
    <property type="entry name" value="dCMP_cyt_deam_1"/>
    <property type="match status" value="1"/>
</dbReference>
<dbReference type="NCBIfam" id="NF008113">
    <property type="entry name" value="PRK10860.1"/>
    <property type="match status" value="1"/>
</dbReference>
<evidence type="ECO:0000256" key="1">
    <source>
        <dbReference type="ARBA" id="ARBA00010669"/>
    </source>
</evidence>
<dbReference type="AlphaFoldDB" id="A0A1E7R5T4"/>
<comment type="subunit">
    <text evidence="2 8">Homodimer.</text>
</comment>
<dbReference type="GO" id="GO:0002100">
    <property type="term" value="P:tRNA wobble adenosine to inosine editing"/>
    <property type="evidence" value="ECO:0007669"/>
    <property type="project" value="UniProtKB-UniRule"/>
</dbReference>
<evidence type="ECO:0000256" key="8">
    <source>
        <dbReference type="HAMAP-Rule" id="MF_00972"/>
    </source>
</evidence>
<feature type="binding site" evidence="8">
    <location>
        <position position="80"/>
    </location>
    <ligand>
        <name>Zn(2+)</name>
        <dbReference type="ChEBI" id="CHEBI:29105"/>
        <note>catalytic</note>
    </ligand>
</feature>
<dbReference type="EC" id="3.5.4.33" evidence="8"/>
<keyword evidence="3 8" id="KW-0819">tRNA processing</keyword>
<sequence length="147" mass="16410">MQQALQQAKIAQEQQEVPVGAVIVHEGQIIGQGFNCPITSHDPTAHAEIQAIRHACTQLKNYRLPEGSTLYVTLEPCTQCVGALIHARIGKVIFAAHEPRAGSLVSARQLLAQGFYNHYFDFVGGCREEESRLLLKQFFKLRRSIKK</sequence>
<dbReference type="InterPro" id="IPR002125">
    <property type="entry name" value="CMP_dCMP_dom"/>
</dbReference>
<feature type="domain" description="CMP/dCMP-type deaminase" evidence="9">
    <location>
        <begin position="1"/>
        <end position="106"/>
    </location>
</feature>
<proteinExistence type="inferred from homology"/>
<feature type="binding site" evidence="8">
    <location>
        <position position="77"/>
    </location>
    <ligand>
        <name>Zn(2+)</name>
        <dbReference type="ChEBI" id="CHEBI:29105"/>
        <note>catalytic</note>
    </ligand>
</feature>
<dbReference type="CDD" id="cd01285">
    <property type="entry name" value="nucleoside_deaminase"/>
    <property type="match status" value="1"/>
</dbReference>
<dbReference type="PANTHER" id="PTHR11079:SF202">
    <property type="entry name" value="TRNA-SPECIFIC ADENOSINE DEAMINASE"/>
    <property type="match status" value="1"/>
</dbReference>
<dbReference type="GO" id="GO:0052717">
    <property type="term" value="F:tRNA-specific adenosine-34 deaminase activity"/>
    <property type="evidence" value="ECO:0007669"/>
    <property type="project" value="UniProtKB-UniRule"/>
</dbReference>
<organism evidence="10 11">
    <name type="scientific">Acinetobacter qingfengensis</name>
    <dbReference type="NCBI Taxonomy" id="1262585"/>
    <lineage>
        <taxon>Bacteria</taxon>
        <taxon>Pseudomonadati</taxon>
        <taxon>Pseudomonadota</taxon>
        <taxon>Gammaproteobacteria</taxon>
        <taxon>Moraxellales</taxon>
        <taxon>Moraxellaceae</taxon>
        <taxon>Acinetobacter</taxon>
    </lineage>
</organism>
<dbReference type="InterPro" id="IPR028883">
    <property type="entry name" value="tRNA_aden_deaminase"/>
</dbReference>
<keyword evidence="4 8" id="KW-0479">Metal-binding</keyword>
<evidence type="ECO:0000256" key="3">
    <source>
        <dbReference type="ARBA" id="ARBA00022694"/>
    </source>
</evidence>
<dbReference type="GO" id="GO:0008270">
    <property type="term" value="F:zinc ion binding"/>
    <property type="evidence" value="ECO:0007669"/>
    <property type="project" value="UniProtKB-UniRule"/>
</dbReference>
<evidence type="ECO:0000256" key="4">
    <source>
        <dbReference type="ARBA" id="ARBA00022723"/>
    </source>
</evidence>
<keyword evidence="11" id="KW-1185">Reference proteome</keyword>
<dbReference type="InterPro" id="IPR016192">
    <property type="entry name" value="APOBEC/CMP_deaminase_Zn-bd"/>
</dbReference>
<comment type="function">
    <text evidence="8">Catalyzes the deamination of adenosine to inosine at the wobble position 34 of tRNA(Arg2).</text>
</comment>
<dbReference type="Proteomes" id="UP000185895">
    <property type="component" value="Unassembled WGS sequence"/>
</dbReference>
<accession>A0A1E7R5T4</accession>
<evidence type="ECO:0000256" key="6">
    <source>
        <dbReference type="ARBA" id="ARBA00022833"/>
    </source>
</evidence>
<name>A0A1E7R5T4_9GAMM</name>
<feature type="active site" description="Proton donor" evidence="8">
    <location>
        <position position="48"/>
    </location>
</feature>
<dbReference type="STRING" id="1262585.BJI46_13375"/>
<dbReference type="InterPro" id="IPR016193">
    <property type="entry name" value="Cytidine_deaminase-like"/>
</dbReference>
<dbReference type="PANTHER" id="PTHR11079">
    <property type="entry name" value="CYTOSINE DEAMINASE FAMILY MEMBER"/>
    <property type="match status" value="1"/>
</dbReference>
<evidence type="ECO:0000259" key="9">
    <source>
        <dbReference type="PROSITE" id="PS51747"/>
    </source>
</evidence>
<comment type="cofactor">
    <cofactor evidence="8">
        <name>Zn(2+)</name>
        <dbReference type="ChEBI" id="CHEBI:29105"/>
    </cofactor>
    <text evidence="8">Binds 1 zinc ion per subunit.</text>
</comment>
<keyword evidence="6 8" id="KW-0862">Zinc</keyword>
<gene>
    <name evidence="8" type="primary">tadA</name>
    <name evidence="10" type="ORF">BJI46_13375</name>
</gene>
<evidence type="ECO:0000256" key="2">
    <source>
        <dbReference type="ARBA" id="ARBA00011738"/>
    </source>
</evidence>
<dbReference type="PROSITE" id="PS00903">
    <property type="entry name" value="CYT_DCMP_DEAMINASES_1"/>
    <property type="match status" value="1"/>
</dbReference>
<evidence type="ECO:0000256" key="5">
    <source>
        <dbReference type="ARBA" id="ARBA00022801"/>
    </source>
</evidence>
<dbReference type="EMBL" id="MKKK01000031">
    <property type="protein sequence ID" value="OEY94645.1"/>
    <property type="molecule type" value="Genomic_DNA"/>
</dbReference>
<comment type="similarity">
    <text evidence="1">Belongs to the cytidine and deoxycytidylate deaminase family. ADAT2 subfamily.</text>
</comment>
<feature type="binding site" evidence="8">
    <location>
        <position position="46"/>
    </location>
    <ligand>
        <name>Zn(2+)</name>
        <dbReference type="ChEBI" id="CHEBI:29105"/>
        <note>catalytic</note>
    </ligand>
</feature>
<evidence type="ECO:0000256" key="7">
    <source>
        <dbReference type="ARBA" id="ARBA00048045"/>
    </source>
</evidence>
<dbReference type="Gene3D" id="3.40.140.10">
    <property type="entry name" value="Cytidine Deaminase, domain 2"/>
    <property type="match status" value="1"/>
</dbReference>
<protein>
    <recommendedName>
        <fullName evidence="8">tRNA-specific adenosine deaminase</fullName>
        <ecNumber evidence="8">3.5.4.33</ecNumber>
    </recommendedName>
</protein>